<gene>
    <name evidence="2" type="ORF">AB9R89_02820</name>
</gene>
<keyword evidence="3" id="KW-1185">Reference proteome</keyword>
<comment type="caution">
    <text evidence="2">The sequence shown here is derived from an EMBL/GenBank/DDBJ whole genome shotgun (WGS) entry which is preliminary data.</text>
</comment>
<organism evidence="2 3">
    <name type="scientific">Oceanimonas smirnovii</name>
    <dbReference type="NCBI Taxonomy" id="264574"/>
    <lineage>
        <taxon>Bacteria</taxon>
        <taxon>Pseudomonadati</taxon>
        <taxon>Pseudomonadota</taxon>
        <taxon>Gammaproteobacteria</taxon>
        <taxon>Aeromonadales</taxon>
        <taxon>Aeromonadaceae</taxon>
        <taxon>Oceanimonas</taxon>
    </lineage>
</organism>
<feature type="transmembrane region" description="Helical" evidence="1">
    <location>
        <begin position="69"/>
        <end position="89"/>
    </location>
</feature>
<accession>A0ABW7NYH7</accession>
<evidence type="ECO:0000256" key="1">
    <source>
        <dbReference type="SAM" id="Phobius"/>
    </source>
</evidence>
<dbReference type="RefSeq" id="WP_395535602.1">
    <property type="nucleotide sequence ID" value="NZ_CP166302.1"/>
</dbReference>
<dbReference type="Pfam" id="PF13430">
    <property type="entry name" value="DUF4112"/>
    <property type="match status" value="1"/>
</dbReference>
<dbReference type="Proteomes" id="UP001610706">
    <property type="component" value="Unassembled WGS sequence"/>
</dbReference>
<keyword evidence="1" id="KW-1133">Transmembrane helix</keyword>
<dbReference type="EMBL" id="JBGFTR010000003">
    <property type="protein sequence ID" value="MFH7564253.1"/>
    <property type="molecule type" value="Genomic_DNA"/>
</dbReference>
<evidence type="ECO:0000313" key="3">
    <source>
        <dbReference type="Proteomes" id="UP001610706"/>
    </source>
</evidence>
<dbReference type="InterPro" id="IPR025187">
    <property type="entry name" value="DUF4112"/>
</dbReference>
<dbReference type="PANTHER" id="PTHR35519">
    <property type="entry name" value="MEMBRANE PROTEINS"/>
    <property type="match status" value="1"/>
</dbReference>
<sequence length="113" mass="12324">MGGNTQQTRAKLDRLAWLLDSAIRLPGGFRIGLDGIIGLVPGVGDLAGAAFSGYILLQAARMKLPFTLLARMGFNILLEVLIGSIPLLGDLFDFAFKANKRNVRLIRKHFESI</sequence>
<keyword evidence="1" id="KW-0472">Membrane</keyword>
<name>A0ABW7NYH7_9GAMM</name>
<proteinExistence type="predicted"/>
<keyword evidence="1" id="KW-0812">Transmembrane</keyword>
<protein>
    <submittedName>
        <fullName evidence="2">DUF4112 domain-containing protein</fullName>
    </submittedName>
</protein>
<dbReference type="PANTHER" id="PTHR35519:SF2">
    <property type="entry name" value="PH DOMAIN PROTEIN"/>
    <property type="match status" value="1"/>
</dbReference>
<evidence type="ECO:0000313" key="2">
    <source>
        <dbReference type="EMBL" id="MFH7564253.1"/>
    </source>
</evidence>
<feature type="transmembrane region" description="Helical" evidence="1">
    <location>
        <begin position="36"/>
        <end position="57"/>
    </location>
</feature>
<reference evidence="2 3" key="1">
    <citation type="submission" date="2024-08" db="EMBL/GenBank/DDBJ databases">
        <title>Oceanimonas smirnovii Genome sequencing and assembly.</title>
        <authorList>
            <person name="Tang B."/>
        </authorList>
    </citation>
    <scope>NUCLEOTIDE SEQUENCE [LARGE SCALE GENOMIC DNA]</scope>
    <source>
        <strain evidence="2 3">OS2020-119</strain>
    </source>
</reference>